<dbReference type="GO" id="GO:0009103">
    <property type="term" value="P:lipopolysaccharide biosynthetic process"/>
    <property type="evidence" value="ECO:0007669"/>
    <property type="project" value="UniProtKB-UniRule"/>
</dbReference>
<dbReference type="PANTHER" id="PTHR30606:SF9">
    <property type="entry name" value="LIPID A BIOSYNTHESIS LAUROYLTRANSFERASE"/>
    <property type="match status" value="1"/>
</dbReference>
<evidence type="ECO:0000256" key="9">
    <source>
        <dbReference type="HAMAP-Rule" id="MF_01942"/>
    </source>
</evidence>
<evidence type="ECO:0000256" key="2">
    <source>
        <dbReference type="ARBA" id="ARBA00022519"/>
    </source>
</evidence>
<sequence>MAIANKRFFMAHEHAPRLEPHLFHPRYWGSWIGLSLLWLLVLLPWRSQMWLGRQLGTLARVLLKSRVKIARRNLELAMPELTKDEREKLLRQNFESVGCAIFEVGMAWFWPDWRMRNLMKVEGEEHVIAAMEKGQGMLLLSCHFLTLELNARCFGLVRPGVGVYRPNTNPVLEYAQYHGRCASNKYLVDRMDVKGMIKALRNGDALWYAPDHDYGSHASVFVPYFAVEQAATITGTATLARVKNTVTLPCYNIRTKEGYVLHIGAPLADYPSGDDVVDATRANKEIEAAVRKAPEQYMWLHRRFKTRPSSDDIGYY</sequence>
<keyword evidence="1 9" id="KW-1003">Cell membrane</keyword>
<dbReference type="EC" id="2.3.1.241" evidence="9"/>
<evidence type="ECO:0000256" key="3">
    <source>
        <dbReference type="ARBA" id="ARBA00022679"/>
    </source>
</evidence>
<dbReference type="GO" id="GO:0008913">
    <property type="term" value="F:Kdo2-lipid IVA acyltransferase activity"/>
    <property type="evidence" value="ECO:0007669"/>
    <property type="project" value="UniProtKB-EC"/>
</dbReference>
<dbReference type="HAMAP" id="MF_01942">
    <property type="entry name" value="Lipid_A_LpxL_LpxP"/>
    <property type="match status" value="1"/>
</dbReference>
<dbReference type="Proteomes" id="UP000249422">
    <property type="component" value="Unassembled WGS sequence"/>
</dbReference>
<evidence type="ECO:0000313" key="10">
    <source>
        <dbReference type="EMBL" id="RAI98634.1"/>
    </source>
</evidence>
<comment type="subcellular location">
    <subcellularLocation>
        <location evidence="9">Cell inner membrane</location>
        <topology evidence="9">Single-pass membrane protein</topology>
    </subcellularLocation>
</comment>
<dbReference type="InterPro" id="IPR004960">
    <property type="entry name" value="LipA_acyltrans"/>
</dbReference>
<dbReference type="AlphaFoldDB" id="A0AAX1PEB4"/>
<dbReference type="GO" id="GO:0009245">
    <property type="term" value="P:lipid A biosynthetic process"/>
    <property type="evidence" value="ECO:0007669"/>
    <property type="project" value="InterPro"/>
</dbReference>
<evidence type="ECO:0000256" key="1">
    <source>
        <dbReference type="ARBA" id="ARBA00022475"/>
    </source>
</evidence>
<keyword evidence="4 9" id="KW-0812">Transmembrane</keyword>
<evidence type="ECO:0000313" key="11">
    <source>
        <dbReference type="Proteomes" id="UP000249422"/>
    </source>
</evidence>
<dbReference type="Pfam" id="PF03279">
    <property type="entry name" value="Lip_A_acyltrans"/>
    <property type="match status" value="1"/>
</dbReference>
<evidence type="ECO:0000256" key="7">
    <source>
        <dbReference type="ARBA" id="ARBA00023136"/>
    </source>
</evidence>
<evidence type="ECO:0000256" key="4">
    <source>
        <dbReference type="ARBA" id="ARBA00022692"/>
    </source>
</evidence>
<gene>
    <name evidence="9" type="primary">lpxL</name>
    <name evidence="10" type="ORF">DEU50_12843</name>
</gene>
<dbReference type="GO" id="GO:0036104">
    <property type="term" value="P:Kdo2-lipid A biosynthetic process"/>
    <property type="evidence" value="ECO:0007669"/>
    <property type="project" value="UniProtKB-UniRule"/>
</dbReference>
<dbReference type="EMBL" id="QLLM01000028">
    <property type="protein sequence ID" value="RAI98634.1"/>
    <property type="molecule type" value="Genomic_DNA"/>
</dbReference>
<dbReference type="NCBIfam" id="TIGR02207">
    <property type="entry name" value="lipid_A_htrB"/>
    <property type="match status" value="1"/>
</dbReference>
<keyword evidence="2 9" id="KW-0997">Cell inner membrane</keyword>
<organism evidence="10 11">
    <name type="scientific">Aeromonas salmonicida</name>
    <dbReference type="NCBI Taxonomy" id="645"/>
    <lineage>
        <taxon>Bacteria</taxon>
        <taxon>Pseudomonadati</taxon>
        <taxon>Pseudomonadota</taxon>
        <taxon>Gammaproteobacteria</taxon>
        <taxon>Aeromonadales</taxon>
        <taxon>Aeromonadaceae</taxon>
        <taxon>Aeromonas</taxon>
    </lineage>
</organism>
<protein>
    <recommendedName>
        <fullName evidence="9">Lipid A biosynthesis acyltransferase</fullName>
        <ecNumber evidence="9">2.3.1.241</ecNumber>
    </recommendedName>
    <alternativeName>
        <fullName evidence="9">Kdo(2)-lipid IV(A) acyltransferase</fullName>
    </alternativeName>
</protein>
<keyword evidence="5 9" id="KW-0448">Lipopolysaccharide biosynthesis</keyword>
<feature type="short sequence motif" description="HXXXXD motif" evidence="9">
    <location>
        <begin position="143"/>
        <end position="148"/>
    </location>
</feature>
<keyword evidence="6 9" id="KW-1133">Transmembrane helix</keyword>
<keyword evidence="8 9" id="KW-0012">Acyltransferase</keyword>
<comment type="catalytic activity">
    <reaction evidence="9">
        <text>an alpha-Kdo-(2-&gt;4)-alpha-Kdo-(2-&gt;6)-lipid IVA + a fatty acyl-[ACP] = an alpha-Kdo-(2-&gt;4)-alpha-Kdo-(2-&gt;6)-(acyl)-lipid IVA + holo-[ACP]</text>
        <dbReference type="Rhea" id="RHEA:69396"/>
        <dbReference type="Rhea" id="RHEA-COMP:9685"/>
        <dbReference type="Rhea" id="RHEA-COMP:14125"/>
        <dbReference type="ChEBI" id="CHEBI:64479"/>
        <dbReference type="ChEBI" id="CHEBI:138651"/>
        <dbReference type="ChEBI" id="CHEBI:176429"/>
        <dbReference type="ChEBI" id="CHEBI:176430"/>
        <dbReference type="EC" id="2.3.1.241"/>
    </reaction>
</comment>
<name>A0AAX1PEB4_AERSA</name>
<reference evidence="10 11" key="1">
    <citation type="submission" date="2018-06" db="EMBL/GenBank/DDBJ databases">
        <title>Freshwater and sediment microbial communities from various areas in North America, analyzing microbe dynamics in response to fracking.</title>
        <authorList>
            <person name="Lamendella R."/>
        </authorList>
    </citation>
    <scope>NUCLEOTIDE SEQUENCE [LARGE SCALE GENOMIC DNA]</scope>
    <source>
        <strain evidence="10 11">17</strain>
    </source>
</reference>
<evidence type="ECO:0000256" key="8">
    <source>
        <dbReference type="ARBA" id="ARBA00023315"/>
    </source>
</evidence>
<dbReference type="NCBIfam" id="NF005340">
    <property type="entry name" value="PRK06860.1"/>
    <property type="match status" value="1"/>
</dbReference>
<evidence type="ECO:0000256" key="6">
    <source>
        <dbReference type="ARBA" id="ARBA00022989"/>
    </source>
</evidence>
<proteinExistence type="inferred from homology"/>
<comment type="similarity">
    <text evidence="9">Belongs to the LpxL/LpxM/LpxP family.</text>
</comment>
<keyword evidence="3 9" id="KW-0808">Transferase</keyword>
<accession>A0AAX1PEB4</accession>
<dbReference type="GO" id="GO:0005886">
    <property type="term" value="C:plasma membrane"/>
    <property type="evidence" value="ECO:0007669"/>
    <property type="project" value="UniProtKB-SubCell"/>
</dbReference>
<dbReference type="PANTHER" id="PTHR30606">
    <property type="entry name" value="LIPID A BIOSYNTHESIS LAUROYL ACYLTRANSFERASE"/>
    <property type="match status" value="1"/>
</dbReference>
<keyword evidence="7 9" id="KW-0472">Membrane</keyword>
<comment type="function">
    <text evidence="9">Catalyzes the transfer of an acyl chain from an acyl-[acyl-carrier-protein] (ACP) to a Kdo(2)-lipid IV(A) to form a Kdo(2)-(acyl)-lipid IV(A).</text>
</comment>
<dbReference type="CDD" id="cd07984">
    <property type="entry name" value="LPLAT_LABLAT-like"/>
    <property type="match status" value="1"/>
</dbReference>
<comment type="caution">
    <text evidence="10">The sequence shown here is derived from an EMBL/GenBank/DDBJ whole genome shotgun (WGS) entry which is preliminary data.</text>
</comment>
<comment type="pathway">
    <text evidence="9">Glycolipid biosynthesis; KDO(2)-lipid A biosynthesis; KDO(2)-lipid A from CMP-3-deoxy-D-manno-octulosonate and lipid IV(A): step 3/4.</text>
</comment>
<feature type="transmembrane region" description="Helical" evidence="9">
    <location>
        <begin position="27"/>
        <end position="45"/>
    </location>
</feature>
<dbReference type="PIRSF" id="PIRSF026649">
    <property type="entry name" value="MsbB"/>
    <property type="match status" value="1"/>
</dbReference>
<evidence type="ECO:0000256" key="5">
    <source>
        <dbReference type="ARBA" id="ARBA00022985"/>
    </source>
</evidence>
<comment type="pathway">
    <text evidence="9">Bacterial outer membrane biogenesis; lipopolysaccharide biosynthesis.</text>
</comment>
<dbReference type="InterPro" id="IPR011920">
    <property type="entry name" value="Lipid_A_LpxL_LpxP"/>
</dbReference>